<dbReference type="Proteomes" id="UP000037685">
    <property type="component" value="Unassembled WGS sequence"/>
</dbReference>
<sequence length="77" mass="8768">MRLTVHLPDDLARLLKQTALNEGKSMSALTAEALDFYLRERRRRALGLKVLERAGKAQVDPKALEALEEGRRELDRP</sequence>
<feature type="domain" description="Ribbon-helix-helix protein CopG" evidence="1">
    <location>
        <begin position="1"/>
        <end position="39"/>
    </location>
</feature>
<evidence type="ECO:0000313" key="2">
    <source>
        <dbReference type="EMBL" id="KOX91172.1"/>
    </source>
</evidence>
<proteinExistence type="predicted"/>
<dbReference type="SUPFAM" id="SSF47598">
    <property type="entry name" value="Ribbon-helix-helix"/>
    <property type="match status" value="1"/>
</dbReference>
<dbReference type="InterPro" id="IPR013321">
    <property type="entry name" value="Arc_rbn_hlx_hlx"/>
</dbReference>
<dbReference type="GO" id="GO:0006355">
    <property type="term" value="P:regulation of DNA-templated transcription"/>
    <property type="evidence" value="ECO:0007669"/>
    <property type="project" value="InterPro"/>
</dbReference>
<protein>
    <submittedName>
        <fullName evidence="2">Ribbon-helix-helix protein, copG family</fullName>
    </submittedName>
</protein>
<dbReference type="RefSeq" id="WP_053766925.1">
    <property type="nucleotide sequence ID" value="NZ_LHCI01000105.1"/>
</dbReference>
<gene>
    <name evidence="2" type="ORF">BVI061214_00131</name>
</gene>
<dbReference type="InterPro" id="IPR010985">
    <property type="entry name" value="Ribbon_hlx_hlx"/>
</dbReference>
<dbReference type="Gene3D" id="1.10.1220.10">
    <property type="entry name" value="Met repressor-like"/>
    <property type="match status" value="1"/>
</dbReference>
<dbReference type="PATRIC" id="fig|271.14.peg.218"/>
<accession>A0A0M9AG02</accession>
<dbReference type="AlphaFoldDB" id="A0A0M9AG02"/>
<dbReference type="EMBL" id="LHCI01000105">
    <property type="protein sequence ID" value="KOX91172.1"/>
    <property type="molecule type" value="Genomic_DNA"/>
</dbReference>
<name>A0A0M9AG02_THEAQ</name>
<comment type="caution">
    <text evidence="2">The sequence shown here is derived from an EMBL/GenBank/DDBJ whole genome shotgun (WGS) entry which is preliminary data.</text>
</comment>
<dbReference type="InterPro" id="IPR002145">
    <property type="entry name" value="CopG"/>
</dbReference>
<organism evidence="2 3">
    <name type="scientific">Thermus aquaticus</name>
    <dbReference type="NCBI Taxonomy" id="271"/>
    <lineage>
        <taxon>Bacteria</taxon>
        <taxon>Thermotogati</taxon>
        <taxon>Deinococcota</taxon>
        <taxon>Deinococci</taxon>
        <taxon>Thermales</taxon>
        <taxon>Thermaceae</taxon>
        <taxon>Thermus</taxon>
    </lineage>
</organism>
<evidence type="ECO:0000313" key="3">
    <source>
        <dbReference type="Proteomes" id="UP000037685"/>
    </source>
</evidence>
<evidence type="ECO:0000259" key="1">
    <source>
        <dbReference type="Pfam" id="PF01402"/>
    </source>
</evidence>
<reference evidence="2 3" key="1">
    <citation type="submission" date="2015-07" db="EMBL/GenBank/DDBJ databases">
        <authorList>
            <person name="Noorani M."/>
        </authorList>
    </citation>
    <scope>NUCLEOTIDE SEQUENCE [LARGE SCALE GENOMIC DNA]</scope>
    <source>
        <strain evidence="3">ATCC 25104 / DSM 625 / JCM 10724 / NBRC 103206 / NCIMB 11243 / YT-1</strain>
    </source>
</reference>
<dbReference type="Pfam" id="PF01402">
    <property type="entry name" value="RHH_1"/>
    <property type="match status" value="1"/>
</dbReference>